<evidence type="ECO:0000313" key="2">
    <source>
        <dbReference type="Proteomes" id="UP000265520"/>
    </source>
</evidence>
<organism evidence="1 2">
    <name type="scientific">Trifolium medium</name>
    <dbReference type="NCBI Taxonomy" id="97028"/>
    <lineage>
        <taxon>Eukaryota</taxon>
        <taxon>Viridiplantae</taxon>
        <taxon>Streptophyta</taxon>
        <taxon>Embryophyta</taxon>
        <taxon>Tracheophyta</taxon>
        <taxon>Spermatophyta</taxon>
        <taxon>Magnoliopsida</taxon>
        <taxon>eudicotyledons</taxon>
        <taxon>Gunneridae</taxon>
        <taxon>Pentapetalae</taxon>
        <taxon>rosids</taxon>
        <taxon>fabids</taxon>
        <taxon>Fabales</taxon>
        <taxon>Fabaceae</taxon>
        <taxon>Papilionoideae</taxon>
        <taxon>50 kb inversion clade</taxon>
        <taxon>NPAAA clade</taxon>
        <taxon>Hologalegina</taxon>
        <taxon>IRL clade</taxon>
        <taxon>Trifolieae</taxon>
        <taxon>Trifolium</taxon>
    </lineage>
</organism>
<evidence type="ECO:0000313" key="1">
    <source>
        <dbReference type="EMBL" id="MCI80063.1"/>
    </source>
</evidence>
<keyword evidence="2" id="KW-1185">Reference proteome</keyword>
<reference evidence="1 2" key="1">
    <citation type="journal article" date="2018" name="Front. Plant Sci.">
        <title>Red Clover (Trifolium pratense) and Zigzag Clover (T. medium) - A Picture of Genomic Similarities and Differences.</title>
        <authorList>
            <person name="Dluhosova J."/>
            <person name="Istvanek J."/>
            <person name="Nedelnik J."/>
            <person name="Repkova J."/>
        </authorList>
    </citation>
    <scope>NUCLEOTIDE SEQUENCE [LARGE SCALE GENOMIC DNA]</scope>
    <source>
        <strain evidence="2">cv. 10/8</strain>
        <tissue evidence="1">Leaf</tissue>
    </source>
</reference>
<dbReference type="EMBL" id="LXQA010987100">
    <property type="protein sequence ID" value="MCI80063.1"/>
    <property type="molecule type" value="Genomic_DNA"/>
</dbReference>
<sequence length="54" mass="6121">GTRANYRKVMDQMEQDQVALMVDVDSMREKMDKILELMQAMASSSQPNENNGNA</sequence>
<protein>
    <submittedName>
        <fullName evidence="1">Uncharacterized protein</fullName>
    </submittedName>
</protein>
<feature type="non-terminal residue" evidence="1">
    <location>
        <position position="1"/>
    </location>
</feature>
<accession>A0A392UXZ4</accession>
<proteinExistence type="predicted"/>
<dbReference type="Proteomes" id="UP000265520">
    <property type="component" value="Unassembled WGS sequence"/>
</dbReference>
<comment type="caution">
    <text evidence="1">The sequence shown here is derived from an EMBL/GenBank/DDBJ whole genome shotgun (WGS) entry which is preliminary data.</text>
</comment>
<dbReference type="AlphaFoldDB" id="A0A392UXZ4"/>
<name>A0A392UXZ4_9FABA</name>